<dbReference type="InterPro" id="IPR049172">
    <property type="entry name" value="DUF6857_pln"/>
</dbReference>
<dbReference type="PANTHER" id="PTHR31928">
    <property type="entry name" value="EXPRESSED PROTEIN"/>
    <property type="match status" value="1"/>
</dbReference>
<keyword evidence="2" id="KW-0472">Membrane</keyword>
<evidence type="ECO:0008006" key="7">
    <source>
        <dbReference type="Google" id="ProtNLM"/>
    </source>
</evidence>
<sequence>MTLSGLTLTGTPSRYCLHLPSKSGGLCFTRVSFFPNNGKSRQLTHLQRNDWAGSIQRCSVRKAPMFYRAMNAAFGDSADDHAIFPRINIRDPYKRLGISMQASEEEIQAARNFLIQRYGGHKPSVDAIESAHDKVIMQKFYERRNPKIDIKKHVRAVYQSPIVQAVRSSFRTPSTSFIIKTFAAFAILGALTVLFPTEDGPTVQVAMSLMATIYFMHDQLKSVWRALFYGAGAFILSWLFGTFLMVSVIPPILKGPRSLEVSDYPPFAQLLCTIFLLQEFINLVLGLFISEMASLKPEVLTKLLEDMNDEEKGGEDVRKPVLLQIRSIIPVLEEGDLWPNRGFYLKISDLSHAMYVSLPHEQDELILSNKLQLGQFIYVQKLEASYPVPVLRGLMPVPGRHPCDGAPQDIVPVTNLVKFLGASDSDSIKEKGVIFEKKTITRGLSDSESLLDNNSNGYGERRDHVKLRSLSALEGQPSEQRRGVNCIPKGCENDKINSDSLKGFRDSGDNDSDSESPKSSVSSTQISKRRSWTERELLDVKEIFDSSVAKHETKPRARCRSTCASPVRSTRYDSSEDNSTSATRRRVTGSTTNVVKNSSRGKSTAPKINCNEETLYTERMFAAVDDRKVAESRISWDSLPSCLAKLGKEMIRHRDVALHAAVEALQEACAADKLVKCLSTYSQFHSSNGDDPQPTIDRFFNLQDDLAQTRLVVQSLTNITPLRTSDTDINTTGSVKEVLNLAVERKKNATSWIKSAIAYDLSLCTSTTNGANTVKEPTTASSRVTKPKTGCVVKKQRKNVEISVGMTPDKDKPTDWVRGTTLTGAAELANALNEESRRSFMGYVEKFLDEVESRTSCIDSDSRIAGMMYQIKRVNDWLDIINKEANSNSTMGNCEIETCGRMRKKIYEVLLKHVERTAMALENMKVVDQD</sequence>
<comment type="caution">
    <text evidence="5">The sequence shown here is derived from an EMBL/GenBank/DDBJ whole genome shotgun (WGS) entry which is preliminary data.</text>
</comment>
<evidence type="ECO:0000256" key="2">
    <source>
        <dbReference type="SAM" id="Phobius"/>
    </source>
</evidence>
<accession>A0AAV6IFJ2</accession>
<evidence type="ECO:0000259" key="4">
    <source>
        <dbReference type="Pfam" id="PF21647"/>
    </source>
</evidence>
<feature type="transmembrane region" description="Helical" evidence="2">
    <location>
        <begin position="226"/>
        <end position="247"/>
    </location>
</feature>
<feature type="transmembrane region" description="Helical" evidence="2">
    <location>
        <begin position="177"/>
        <end position="195"/>
    </location>
</feature>
<dbReference type="AlphaFoldDB" id="A0AAV6IFJ2"/>
<dbReference type="InterPro" id="IPR021788">
    <property type="entry name" value="CPP1-like"/>
</dbReference>
<dbReference type="Pfam" id="PF11833">
    <property type="entry name" value="CPP1-like"/>
    <property type="match status" value="1"/>
</dbReference>
<dbReference type="InterPro" id="IPR048297">
    <property type="entry name" value="DUF936_dom_pln"/>
</dbReference>
<dbReference type="Proteomes" id="UP000823749">
    <property type="component" value="Chromosome 11"/>
</dbReference>
<gene>
    <name evidence="5" type="ORF">RHGRI_032574</name>
</gene>
<reference evidence="5" key="1">
    <citation type="submission" date="2020-08" db="EMBL/GenBank/DDBJ databases">
        <title>Plant Genome Project.</title>
        <authorList>
            <person name="Zhang R.-G."/>
        </authorList>
    </citation>
    <scope>NUCLEOTIDE SEQUENCE</scope>
    <source>
        <strain evidence="5">WSP0</strain>
        <tissue evidence="5">Leaf</tissue>
    </source>
</reference>
<feature type="domain" description="DUF6857" evidence="4">
    <location>
        <begin position="624"/>
        <end position="921"/>
    </location>
</feature>
<name>A0AAV6IFJ2_9ERIC</name>
<feature type="region of interest" description="Disordered" evidence="1">
    <location>
        <begin position="549"/>
        <end position="606"/>
    </location>
</feature>
<organism evidence="5 6">
    <name type="scientific">Rhododendron griersonianum</name>
    <dbReference type="NCBI Taxonomy" id="479676"/>
    <lineage>
        <taxon>Eukaryota</taxon>
        <taxon>Viridiplantae</taxon>
        <taxon>Streptophyta</taxon>
        <taxon>Embryophyta</taxon>
        <taxon>Tracheophyta</taxon>
        <taxon>Spermatophyta</taxon>
        <taxon>Magnoliopsida</taxon>
        <taxon>eudicotyledons</taxon>
        <taxon>Gunneridae</taxon>
        <taxon>Pentapetalae</taxon>
        <taxon>asterids</taxon>
        <taxon>Ericales</taxon>
        <taxon>Ericaceae</taxon>
        <taxon>Ericoideae</taxon>
        <taxon>Rhodoreae</taxon>
        <taxon>Rhododendron</taxon>
    </lineage>
</organism>
<dbReference type="Pfam" id="PF06075">
    <property type="entry name" value="DUF936"/>
    <property type="match status" value="1"/>
</dbReference>
<evidence type="ECO:0000313" key="6">
    <source>
        <dbReference type="Proteomes" id="UP000823749"/>
    </source>
</evidence>
<protein>
    <recommendedName>
        <fullName evidence="7">J domain-containing protein</fullName>
    </recommendedName>
</protein>
<feature type="compositionally biased region" description="Basic and acidic residues" evidence="1">
    <location>
        <begin position="497"/>
        <end position="508"/>
    </location>
</feature>
<dbReference type="EMBL" id="JACTNZ010000011">
    <property type="protein sequence ID" value="KAG5526333.1"/>
    <property type="molecule type" value="Genomic_DNA"/>
</dbReference>
<keyword evidence="2" id="KW-1133">Transmembrane helix</keyword>
<feature type="region of interest" description="Disordered" evidence="1">
    <location>
        <begin position="497"/>
        <end position="531"/>
    </location>
</feature>
<keyword evidence="6" id="KW-1185">Reference proteome</keyword>
<evidence type="ECO:0000313" key="5">
    <source>
        <dbReference type="EMBL" id="KAG5526333.1"/>
    </source>
</evidence>
<keyword evidence="2" id="KW-0812">Transmembrane</keyword>
<dbReference type="Pfam" id="PF21647">
    <property type="entry name" value="DUF6857"/>
    <property type="match status" value="1"/>
</dbReference>
<evidence type="ECO:0000259" key="3">
    <source>
        <dbReference type="Pfam" id="PF06075"/>
    </source>
</evidence>
<dbReference type="InterPro" id="IPR010341">
    <property type="entry name" value="DUF936_pln"/>
</dbReference>
<feature type="domain" description="DUF936" evidence="3">
    <location>
        <begin position="295"/>
        <end position="411"/>
    </location>
</feature>
<feature type="compositionally biased region" description="Polar residues" evidence="1">
    <location>
        <begin position="577"/>
        <end position="602"/>
    </location>
</feature>
<dbReference type="PANTHER" id="PTHR31928:SF12">
    <property type="entry name" value="DUF3741 DOMAIN-CONTAINING PROTEIN"/>
    <property type="match status" value="1"/>
</dbReference>
<evidence type="ECO:0000256" key="1">
    <source>
        <dbReference type="SAM" id="MobiDB-lite"/>
    </source>
</evidence>
<proteinExistence type="predicted"/>